<accession>A0A8K1CHM0</accession>
<evidence type="ECO:0000256" key="3">
    <source>
        <dbReference type="ARBA" id="ARBA00022833"/>
    </source>
</evidence>
<gene>
    <name evidence="8" type="ORF">Poli38472_002326</name>
</gene>
<dbReference type="AlphaFoldDB" id="A0A8K1CHM0"/>
<keyword evidence="9" id="KW-1185">Reference proteome</keyword>
<dbReference type="Proteomes" id="UP000794436">
    <property type="component" value="Unassembled WGS sequence"/>
</dbReference>
<keyword evidence="5" id="KW-0539">Nucleus</keyword>
<protein>
    <recommendedName>
        <fullName evidence="7">SANT domain-containing protein</fullName>
    </recommendedName>
</protein>
<dbReference type="InterPro" id="IPR009057">
    <property type="entry name" value="Homeodomain-like_sf"/>
</dbReference>
<evidence type="ECO:0000256" key="5">
    <source>
        <dbReference type="ARBA" id="ARBA00023242"/>
    </source>
</evidence>
<dbReference type="GO" id="GO:0005667">
    <property type="term" value="C:transcription regulator complex"/>
    <property type="evidence" value="ECO:0007669"/>
    <property type="project" value="TreeGrafter"/>
</dbReference>
<dbReference type="InterPro" id="IPR001005">
    <property type="entry name" value="SANT/Myb"/>
</dbReference>
<feature type="region of interest" description="Disordered" evidence="6">
    <location>
        <begin position="178"/>
        <end position="201"/>
    </location>
</feature>
<sequence>METPLTVETEDSEALEAHTRSSPRLNLGKGKNKAGHGGIPLDQASAPHAGDDDEEDMEERTIIDAKLQRTRRFLRSARALYELQYKGKRPSALLKMKPNSYGFKAGSTFDALAALVSPLRAPQVLDDWSALEISIYEDSFQRYGKNFHAIAAQLPKKSVKDTIAFYYIWKKHGRPATQRALASGDDSDGSLGEPDPELPSQTSKYIEHMRRRQECVKDFFACARDIGSTRPITSISHKAIQLSDFGLQRLSGLQPAVPATSELRLKTGLDGWTPHEIRVFELAMECYGKEFHQVARVVCGDVNCAWDSIGC</sequence>
<dbReference type="SMART" id="SM00717">
    <property type="entry name" value="SANT"/>
    <property type="match status" value="1"/>
</dbReference>
<dbReference type="FunFam" id="1.10.10.60:FF:000012">
    <property type="entry name" value="Metastasis-associated 1 family, member 3"/>
    <property type="match status" value="1"/>
</dbReference>
<dbReference type="SUPFAM" id="SSF46689">
    <property type="entry name" value="Homeodomain-like"/>
    <property type="match status" value="1"/>
</dbReference>
<reference evidence="8" key="1">
    <citation type="submission" date="2019-03" db="EMBL/GenBank/DDBJ databases">
        <title>Long read genome sequence of the mycoparasitic Pythium oligandrum ATCC 38472 isolated from sugarbeet rhizosphere.</title>
        <authorList>
            <person name="Gaulin E."/>
        </authorList>
    </citation>
    <scope>NUCLEOTIDE SEQUENCE</scope>
    <source>
        <strain evidence="8">ATCC 38472_TT</strain>
    </source>
</reference>
<proteinExistence type="predicted"/>
<evidence type="ECO:0000256" key="1">
    <source>
        <dbReference type="ARBA" id="ARBA00022723"/>
    </source>
</evidence>
<keyword evidence="2" id="KW-0863">Zinc-finger</keyword>
<evidence type="ECO:0000256" key="2">
    <source>
        <dbReference type="ARBA" id="ARBA00022771"/>
    </source>
</evidence>
<dbReference type="GO" id="GO:0008270">
    <property type="term" value="F:zinc ion binding"/>
    <property type="evidence" value="ECO:0007669"/>
    <property type="project" value="UniProtKB-KW"/>
</dbReference>
<dbReference type="GO" id="GO:0006357">
    <property type="term" value="P:regulation of transcription by RNA polymerase II"/>
    <property type="evidence" value="ECO:0007669"/>
    <property type="project" value="TreeGrafter"/>
</dbReference>
<dbReference type="GO" id="GO:0003677">
    <property type="term" value="F:DNA binding"/>
    <property type="evidence" value="ECO:0007669"/>
    <property type="project" value="UniProtKB-KW"/>
</dbReference>
<dbReference type="PANTHER" id="PTHR16089:SF28">
    <property type="entry name" value="REST COREPRESSOR"/>
    <property type="match status" value="1"/>
</dbReference>
<keyword evidence="4" id="KW-0238">DNA-binding</keyword>
<evidence type="ECO:0000256" key="4">
    <source>
        <dbReference type="ARBA" id="ARBA00023125"/>
    </source>
</evidence>
<dbReference type="PROSITE" id="PS51293">
    <property type="entry name" value="SANT"/>
    <property type="match status" value="1"/>
</dbReference>
<evidence type="ECO:0000256" key="6">
    <source>
        <dbReference type="SAM" id="MobiDB-lite"/>
    </source>
</evidence>
<dbReference type="GO" id="GO:0003714">
    <property type="term" value="F:transcription corepressor activity"/>
    <property type="evidence" value="ECO:0007669"/>
    <property type="project" value="TreeGrafter"/>
</dbReference>
<dbReference type="OrthoDB" id="2193595at2759"/>
<dbReference type="GO" id="GO:0000118">
    <property type="term" value="C:histone deacetylase complex"/>
    <property type="evidence" value="ECO:0007669"/>
    <property type="project" value="TreeGrafter"/>
</dbReference>
<feature type="domain" description="SANT" evidence="7">
    <location>
        <begin position="123"/>
        <end position="174"/>
    </location>
</feature>
<evidence type="ECO:0000313" key="9">
    <source>
        <dbReference type="Proteomes" id="UP000794436"/>
    </source>
</evidence>
<comment type="caution">
    <text evidence="8">The sequence shown here is derived from an EMBL/GenBank/DDBJ whole genome shotgun (WGS) entry which is preliminary data.</text>
</comment>
<feature type="region of interest" description="Disordered" evidence="6">
    <location>
        <begin position="1"/>
        <end position="55"/>
    </location>
</feature>
<organism evidence="8 9">
    <name type="scientific">Pythium oligandrum</name>
    <name type="common">Mycoparasitic fungus</name>
    <dbReference type="NCBI Taxonomy" id="41045"/>
    <lineage>
        <taxon>Eukaryota</taxon>
        <taxon>Sar</taxon>
        <taxon>Stramenopiles</taxon>
        <taxon>Oomycota</taxon>
        <taxon>Peronosporomycetes</taxon>
        <taxon>Pythiales</taxon>
        <taxon>Pythiaceae</taxon>
        <taxon>Pythium</taxon>
    </lineage>
</organism>
<evidence type="ECO:0000313" key="8">
    <source>
        <dbReference type="EMBL" id="TMW63385.1"/>
    </source>
</evidence>
<keyword evidence="3" id="KW-0862">Zinc</keyword>
<name>A0A8K1CHM0_PYTOL</name>
<dbReference type="InterPro" id="IPR017884">
    <property type="entry name" value="SANT_dom"/>
</dbReference>
<dbReference type="InterPro" id="IPR051066">
    <property type="entry name" value="Trans_reg/Corepressor"/>
</dbReference>
<dbReference type="PANTHER" id="PTHR16089">
    <property type="entry name" value="REST COREPRESSOR COREST PROTEIN-RELATED"/>
    <property type="match status" value="1"/>
</dbReference>
<keyword evidence="1" id="KW-0479">Metal-binding</keyword>
<evidence type="ECO:0000259" key="7">
    <source>
        <dbReference type="PROSITE" id="PS51293"/>
    </source>
</evidence>
<dbReference type="EMBL" id="SPLM01000072">
    <property type="protein sequence ID" value="TMW63385.1"/>
    <property type="molecule type" value="Genomic_DNA"/>
</dbReference>
<dbReference type="Gene3D" id="1.10.10.60">
    <property type="entry name" value="Homeodomain-like"/>
    <property type="match status" value="2"/>
</dbReference>